<dbReference type="InterPro" id="IPR007140">
    <property type="entry name" value="DUF350"/>
</dbReference>
<comment type="caution">
    <text evidence="8">The sequence shown here is derived from an EMBL/GenBank/DDBJ whole genome shotgun (WGS) entry which is preliminary data.</text>
</comment>
<reference evidence="8 9" key="1">
    <citation type="submission" date="2019-08" db="EMBL/GenBank/DDBJ databases">
        <authorList>
            <person name="Dhanesh K."/>
            <person name="Kumar G."/>
            <person name="Sasikala C."/>
            <person name="Venkata Ramana C."/>
        </authorList>
    </citation>
    <scope>NUCLEOTIDE SEQUENCE [LARGE SCALE GENOMIC DNA]</scope>
    <source>
        <strain evidence="8 9">JC645</strain>
    </source>
</reference>
<evidence type="ECO:0000256" key="5">
    <source>
        <dbReference type="ARBA" id="ARBA00022989"/>
    </source>
</evidence>
<evidence type="ECO:0000256" key="3">
    <source>
        <dbReference type="ARBA" id="ARBA00022475"/>
    </source>
</evidence>
<keyword evidence="3" id="KW-1003">Cell membrane</keyword>
<dbReference type="GO" id="GO:0005886">
    <property type="term" value="C:plasma membrane"/>
    <property type="evidence" value="ECO:0007669"/>
    <property type="project" value="UniProtKB-SubCell"/>
</dbReference>
<dbReference type="Proteomes" id="UP000324479">
    <property type="component" value="Unassembled WGS sequence"/>
</dbReference>
<feature type="transmembrane region" description="Helical" evidence="7">
    <location>
        <begin position="26"/>
        <end position="47"/>
    </location>
</feature>
<protein>
    <submittedName>
        <fullName evidence="8">DUF350 domain-containing protein</fullName>
    </submittedName>
</protein>
<keyword evidence="9" id="KW-1185">Reference proteome</keyword>
<evidence type="ECO:0000313" key="8">
    <source>
        <dbReference type="EMBL" id="KAA5545976.1"/>
    </source>
</evidence>
<dbReference type="AlphaFoldDB" id="A0A5M6DHY6"/>
<organism evidence="8 9">
    <name type="scientific">Roseiconus nitratireducens</name>
    <dbReference type="NCBI Taxonomy" id="2605748"/>
    <lineage>
        <taxon>Bacteria</taxon>
        <taxon>Pseudomonadati</taxon>
        <taxon>Planctomycetota</taxon>
        <taxon>Planctomycetia</taxon>
        <taxon>Pirellulales</taxon>
        <taxon>Pirellulaceae</taxon>
        <taxon>Roseiconus</taxon>
    </lineage>
</organism>
<comment type="subcellular location">
    <subcellularLocation>
        <location evidence="1">Cell membrane</location>
        <topology evidence="1">Multi-pass membrane protein</topology>
    </subcellularLocation>
</comment>
<evidence type="ECO:0000256" key="7">
    <source>
        <dbReference type="SAM" id="Phobius"/>
    </source>
</evidence>
<evidence type="ECO:0000256" key="1">
    <source>
        <dbReference type="ARBA" id="ARBA00004651"/>
    </source>
</evidence>
<feature type="transmembrane region" description="Helical" evidence="7">
    <location>
        <begin position="67"/>
        <end position="87"/>
    </location>
</feature>
<accession>A0A5M6DHY6</accession>
<keyword evidence="5 7" id="KW-1133">Transmembrane helix</keyword>
<sequence>MTGIDVAMILAQEQVPSRLSLLGGHLLAAVIFSVVGIIVFAVCLLILEKITPFSILREIGEEHNQAVATIIGAIILGISIIIGAAVLG</sequence>
<evidence type="ECO:0000256" key="6">
    <source>
        <dbReference type="ARBA" id="ARBA00023136"/>
    </source>
</evidence>
<dbReference type="EMBL" id="VWOX01000002">
    <property type="protein sequence ID" value="KAA5545976.1"/>
    <property type="molecule type" value="Genomic_DNA"/>
</dbReference>
<comment type="similarity">
    <text evidence="2">Belongs to the UPF0719 family.</text>
</comment>
<keyword evidence="6 7" id="KW-0472">Membrane</keyword>
<proteinExistence type="inferred from homology"/>
<evidence type="ECO:0000256" key="4">
    <source>
        <dbReference type="ARBA" id="ARBA00022692"/>
    </source>
</evidence>
<gene>
    <name evidence="8" type="ORF">FYK55_03420</name>
</gene>
<dbReference type="RefSeq" id="WP_150074914.1">
    <property type="nucleotide sequence ID" value="NZ_VWOX01000002.1"/>
</dbReference>
<keyword evidence="4 7" id="KW-0812">Transmembrane</keyword>
<evidence type="ECO:0000313" key="9">
    <source>
        <dbReference type="Proteomes" id="UP000324479"/>
    </source>
</evidence>
<evidence type="ECO:0000256" key="2">
    <source>
        <dbReference type="ARBA" id="ARBA00005779"/>
    </source>
</evidence>
<dbReference type="Pfam" id="PF03994">
    <property type="entry name" value="DUF350"/>
    <property type="match status" value="1"/>
</dbReference>
<name>A0A5M6DHY6_9BACT</name>